<evidence type="ECO:0000313" key="3">
    <source>
        <dbReference type="Proteomes" id="UP001204524"/>
    </source>
</evidence>
<dbReference type="Proteomes" id="UP001204524">
    <property type="component" value="Unassembled WGS sequence"/>
</dbReference>
<sequence>MTTGVKRVLEQLFPPQHYAARVRYRPPQAWYRRLNHLVGVPLTTWGLAPRDAVTLEVRGRTSGRTRRTPVLLTEHRGATYLVSLAGESQWVRNVRAASGEAVLRQRGARRVRLREVPVHERADVLAAYVAAARRRSGPDVADRATRDYFGLEHPTLSQLDAVAERYPVLQVLDHHEVAPHVFQLGPWGRTQTNAYAVRTETGWVLVDTGWSSDATRIRAAARGLFGDVPAGAILLTHAHPDHSGAAAELARGWGCPVHLHPAELPIATGDLSAMRRVAAPLDRWVVLPLLRVVGRRRRDRILATGSLTGLARVLKPGGPVPGLPDWECVPTPGHTPGHVSYFRPADGVLVSGDALVTMRLNSLFGLLGGRPGLSGPPWYTTWDRAVARASIERLADLEPAVLASGHGMPLAGPGIARRVRAFARSGSTAANLPSAGRGGA</sequence>
<dbReference type="EMBL" id="JANARS010000001">
    <property type="protein sequence ID" value="MCP3420311.1"/>
    <property type="molecule type" value="Genomic_DNA"/>
</dbReference>
<dbReference type="CDD" id="cd07721">
    <property type="entry name" value="yflN-like_MBL-fold"/>
    <property type="match status" value="1"/>
</dbReference>
<accession>A0ABT1KSM1</accession>
<proteinExistence type="predicted"/>
<keyword evidence="3" id="KW-1185">Reference proteome</keyword>
<feature type="domain" description="Metallo-beta-lactamase" evidence="1">
    <location>
        <begin position="191"/>
        <end position="406"/>
    </location>
</feature>
<dbReference type="InterPro" id="IPR001279">
    <property type="entry name" value="Metallo-B-lactamas"/>
</dbReference>
<evidence type="ECO:0000313" key="2">
    <source>
        <dbReference type="EMBL" id="MCP3420311.1"/>
    </source>
</evidence>
<protein>
    <submittedName>
        <fullName evidence="2">MBL fold metallo-hydrolase</fullName>
    </submittedName>
</protein>
<dbReference type="PANTHER" id="PTHR42951">
    <property type="entry name" value="METALLO-BETA-LACTAMASE DOMAIN-CONTAINING"/>
    <property type="match status" value="1"/>
</dbReference>
<dbReference type="PANTHER" id="PTHR42951:SF17">
    <property type="entry name" value="METALLO-BETA-LACTAMASE DOMAIN-CONTAINING PROTEIN"/>
    <property type="match status" value="1"/>
</dbReference>
<name>A0ABT1KSM1_9ACTN</name>
<dbReference type="SUPFAM" id="SSF56281">
    <property type="entry name" value="Metallo-hydrolase/oxidoreductase"/>
    <property type="match status" value="1"/>
</dbReference>
<comment type="caution">
    <text evidence="2">The sequence shown here is derived from an EMBL/GenBank/DDBJ whole genome shotgun (WGS) entry which is preliminary data.</text>
</comment>
<dbReference type="RefSeq" id="WP_254179555.1">
    <property type="nucleotide sequence ID" value="NZ_JANARS010000001.1"/>
</dbReference>
<gene>
    <name evidence="2" type="ORF">NCI01_00740</name>
</gene>
<dbReference type="InterPro" id="IPR050855">
    <property type="entry name" value="NDM-1-like"/>
</dbReference>
<dbReference type="SMART" id="SM00849">
    <property type="entry name" value="Lactamase_B"/>
    <property type="match status" value="1"/>
</dbReference>
<reference evidence="2 3" key="1">
    <citation type="submission" date="2022-06" db="EMBL/GenBank/DDBJ databases">
        <authorList>
            <person name="So Y."/>
        </authorList>
    </citation>
    <scope>NUCLEOTIDE SEQUENCE [LARGE SCALE GENOMIC DNA]</scope>
    <source>
        <strain evidence="2 3">STR3</strain>
    </source>
</reference>
<dbReference type="Gene3D" id="2.30.110.10">
    <property type="entry name" value="Electron Transport, Fmn-binding Protein, Chain A"/>
    <property type="match status" value="1"/>
</dbReference>
<dbReference type="Gene3D" id="3.60.15.10">
    <property type="entry name" value="Ribonuclease Z/Hydroxyacylglutathione hydrolase-like"/>
    <property type="match status" value="1"/>
</dbReference>
<evidence type="ECO:0000259" key="1">
    <source>
        <dbReference type="SMART" id="SM00849"/>
    </source>
</evidence>
<dbReference type="Pfam" id="PF00753">
    <property type="entry name" value="Lactamase_B"/>
    <property type="match status" value="1"/>
</dbReference>
<dbReference type="InterPro" id="IPR036866">
    <property type="entry name" value="RibonucZ/Hydroxyglut_hydro"/>
</dbReference>
<dbReference type="InterPro" id="IPR004378">
    <property type="entry name" value="F420H2_quin_Rdtase"/>
</dbReference>
<organism evidence="2 3">
    <name type="scientific">Nocardioides pinisoli</name>
    <dbReference type="NCBI Taxonomy" id="2950279"/>
    <lineage>
        <taxon>Bacteria</taxon>
        <taxon>Bacillati</taxon>
        <taxon>Actinomycetota</taxon>
        <taxon>Actinomycetes</taxon>
        <taxon>Propionibacteriales</taxon>
        <taxon>Nocardioidaceae</taxon>
        <taxon>Nocardioides</taxon>
    </lineage>
</organism>
<dbReference type="InterPro" id="IPR012349">
    <property type="entry name" value="Split_barrel_FMN-bd"/>
</dbReference>
<dbReference type="Pfam" id="PF04075">
    <property type="entry name" value="F420H2_quin_red"/>
    <property type="match status" value="1"/>
</dbReference>